<name>A0A7X6RR94_9ACTN</name>
<reference evidence="1 2" key="1">
    <citation type="submission" date="2020-04" db="EMBL/GenBank/DDBJ databases">
        <title>MicrobeNet Type strains.</title>
        <authorList>
            <person name="Nicholson A.C."/>
        </authorList>
    </citation>
    <scope>NUCLEOTIDE SEQUENCE [LARGE SCALE GENOMIC DNA]</scope>
    <source>
        <strain evidence="1 2">ATCC 23612</strain>
    </source>
</reference>
<dbReference type="RefSeq" id="WP_061079312.1">
    <property type="nucleotide sequence ID" value="NZ_JAAXPG010000013.1"/>
</dbReference>
<proteinExistence type="predicted"/>
<evidence type="ECO:0000313" key="1">
    <source>
        <dbReference type="EMBL" id="NKY98996.1"/>
    </source>
</evidence>
<comment type="caution">
    <text evidence="1">The sequence shown here is derived from an EMBL/GenBank/DDBJ whole genome shotgun (WGS) entry which is preliminary data.</text>
</comment>
<gene>
    <name evidence="1" type="ORF">HGB44_15195</name>
</gene>
<protein>
    <submittedName>
        <fullName evidence="1">Uncharacterized protein</fullName>
    </submittedName>
</protein>
<organism evidence="1 2">
    <name type="scientific">Nocardiopsis alborubida</name>
    <dbReference type="NCBI Taxonomy" id="146802"/>
    <lineage>
        <taxon>Bacteria</taxon>
        <taxon>Bacillati</taxon>
        <taxon>Actinomycetota</taxon>
        <taxon>Actinomycetes</taxon>
        <taxon>Streptosporangiales</taxon>
        <taxon>Nocardiopsidaceae</taxon>
        <taxon>Nocardiopsis</taxon>
    </lineage>
</organism>
<accession>A0A7X6RR94</accession>
<evidence type="ECO:0000313" key="2">
    <source>
        <dbReference type="Proteomes" id="UP000553209"/>
    </source>
</evidence>
<sequence>MSTLIKDLTALLGTAAATTRWDGRVEEELAPPLVAAGLARRTPAGTYLTPAGRDALPDGATARELRPRFDWGSDPYPAVPPAAPTVEDVRAYPAYWLCGPGRERVREER</sequence>
<dbReference type="Proteomes" id="UP000553209">
    <property type="component" value="Unassembled WGS sequence"/>
</dbReference>
<keyword evidence="2" id="KW-1185">Reference proteome</keyword>
<dbReference type="AlphaFoldDB" id="A0A7X6RR94"/>
<dbReference type="EMBL" id="JAAXPG010000013">
    <property type="protein sequence ID" value="NKY98996.1"/>
    <property type="molecule type" value="Genomic_DNA"/>
</dbReference>